<keyword evidence="8" id="KW-0325">Glycoprotein</keyword>
<gene>
    <name evidence="18" type="ORF">F0562_010951</name>
</gene>
<feature type="transmembrane region" description="Helical" evidence="13">
    <location>
        <begin position="772"/>
        <end position="794"/>
    </location>
</feature>
<feature type="domain" description="Bulb-type lectin" evidence="16">
    <location>
        <begin position="26"/>
        <end position="150"/>
    </location>
</feature>
<dbReference type="Proteomes" id="UP000325577">
    <property type="component" value="Linkage Group LG4"/>
</dbReference>
<feature type="chain" id="PRO_5023816277" description="Receptor-like serine/threonine-protein kinase" evidence="14">
    <location>
        <begin position="26"/>
        <end position="867"/>
    </location>
</feature>
<evidence type="ECO:0000256" key="3">
    <source>
        <dbReference type="ARBA" id="ARBA00022729"/>
    </source>
</evidence>
<feature type="signal peptide" evidence="14">
    <location>
        <begin position="1"/>
        <end position="25"/>
    </location>
</feature>
<evidence type="ECO:0000256" key="7">
    <source>
        <dbReference type="ARBA" id="ARBA00023157"/>
    </source>
</evidence>
<keyword evidence="2 11" id="KW-0808">Transferase</keyword>
<comment type="caution">
    <text evidence="12">Lacks conserved residue(s) required for the propagation of feature annotation.</text>
</comment>
<keyword evidence="7" id="KW-1015">Disulfide bond</keyword>
<dbReference type="PANTHER" id="PTHR32444">
    <property type="entry name" value="BULB-TYPE LECTIN DOMAIN-CONTAINING PROTEIN"/>
    <property type="match status" value="1"/>
</dbReference>
<dbReference type="PROSITE" id="PS50026">
    <property type="entry name" value="EGF_3"/>
    <property type="match status" value="1"/>
</dbReference>
<keyword evidence="6 11" id="KW-0067">ATP-binding</keyword>
<dbReference type="SUPFAM" id="SSF51110">
    <property type="entry name" value="alpha-D-mannose-specific plant lectins"/>
    <property type="match status" value="1"/>
</dbReference>
<dbReference type="GO" id="GO:0048544">
    <property type="term" value="P:recognition of pollen"/>
    <property type="evidence" value="ECO:0007669"/>
    <property type="project" value="InterPro"/>
</dbReference>
<evidence type="ECO:0000259" key="16">
    <source>
        <dbReference type="PROSITE" id="PS50927"/>
    </source>
</evidence>
<keyword evidence="19" id="KW-1185">Reference proteome</keyword>
<evidence type="ECO:0000256" key="12">
    <source>
        <dbReference type="PROSITE-ProRule" id="PRU00076"/>
    </source>
</evidence>
<evidence type="ECO:0000256" key="14">
    <source>
        <dbReference type="SAM" id="SignalP"/>
    </source>
</evidence>
<evidence type="ECO:0000256" key="10">
    <source>
        <dbReference type="ARBA" id="ARBA00048679"/>
    </source>
</evidence>
<evidence type="ECO:0000259" key="17">
    <source>
        <dbReference type="PROSITE" id="PS50948"/>
    </source>
</evidence>
<dbReference type="Pfam" id="PF01453">
    <property type="entry name" value="B_lectin"/>
    <property type="match status" value="1"/>
</dbReference>
<sequence length="867" mass="96449">MRSIIYFFSCTFLLFCSSLLYFSAAKDVITAGSFIRQSENLTSAGKRFQLGFFIPDGEYNYIRYVGIWYMKDPATIMWVANRETPLADFTATGYFGIAEDGNLKVLSENGTSFFSTNLPRSTSGRTVKLMDSGNLVLSDDLSGNVIWQSFENPTDTFLPGMKMVENLKLTSWTSWKDPRSGNFIFLQDPEAENDYLIRNRSKTYWKSGESSDFISYTEILISISSLLSNFNGRSSSSVPSYETIMLWMNPSGQIQYFGWDNKNGNWSSIWSAPGDDKCSLYNFCGNFGSCNSKNRLVCKCLPGFKPNSPDNWNSGDFSGGCTRKSTICPDIETTFLNPRMMKVGKPDLPFEDAVSEEDCKKECLNNCQCEGYAFVGANITRRRSPDTSCWLWTEPLSNLQEEFSAGGQDFYARTVSLERSTTRNCEPCGTNMIPYPLSTGSNCGDPAYSNFSCNSLTGQVSFQTATKSYRVTSINPDTQNFVIQAKGDENCGKINSRQLKPSSSFYVTLPFDVTDLCYVEMNISSVDKLLQGRDEVEIRWYPPLEPLCNSPTDCKDWPNSNCRAGRCHCNPNYVWNGSLLNCTQESVLGNNPNQIGESGLKAKEKSISLKAAVISVIVVVAILLLCGTSYITYKRKMGARRQESRESLQGNPVLQLYDSERRVKDLIDSHQLEEDDKAGIDVPYFDLESILVATNNFSDANKLGQGGFGPVYKLMLMLMSEETSANCLNGFGDWMVLVHNDTTGQDLYVSLHGSEFVGNGQTGKLMDRKRSLIAIAAASLFIGLLLICGFGQLLRGKSLRWHERINGSLHVVNSMSSTSGVGQNDRELLSFSLQTILSATDNFSEENKLGEGGFGPVYKLTVSKLHS</sequence>
<evidence type="ECO:0000256" key="4">
    <source>
        <dbReference type="ARBA" id="ARBA00022741"/>
    </source>
</evidence>
<protein>
    <recommendedName>
        <fullName evidence="11">Receptor-like serine/threonine-protein kinase</fullName>
        <ecNumber evidence="11">2.7.11.1</ecNumber>
    </recommendedName>
</protein>
<feature type="transmembrane region" description="Helical" evidence="13">
    <location>
        <begin position="611"/>
        <end position="633"/>
    </location>
</feature>
<dbReference type="Pfam" id="PF08276">
    <property type="entry name" value="PAN_2"/>
    <property type="match status" value="1"/>
</dbReference>
<dbReference type="InterPro" id="IPR000742">
    <property type="entry name" value="EGF"/>
</dbReference>
<dbReference type="GO" id="GO:0005524">
    <property type="term" value="F:ATP binding"/>
    <property type="evidence" value="ECO:0007669"/>
    <property type="project" value="UniProtKB-KW"/>
</dbReference>
<dbReference type="AlphaFoldDB" id="A0A5J5A3D8"/>
<dbReference type="SMART" id="SM00473">
    <property type="entry name" value="PAN_AP"/>
    <property type="match status" value="1"/>
</dbReference>
<dbReference type="InterPro" id="IPR003609">
    <property type="entry name" value="Pan_app"/>
</dbReference>
<keyword evidence="1 11" id="KW-0723">Serine/threonine-protein kinase</keyword>
<keyword evidence="4 11" id="KW-0547">Nucleotide-binding</keyword>
<evidence type="ECO:0000259" key="15">
    <source>
        <dbReference type="PROSITE" id="PS50026"/>
    </source>
</evidence>
<evidence type="ECO:0000256" key="11">
    <source>
        <dbReference type="PIRNR" id="PIRNR000641"/>
    </source>
</evidence>
<feature type="domain" description="EGF-like" evidence="15">
    <location>
        <begin position="274"/>
        <end position="310"/>
    </location>
</feature>
<evidence type="ECO:0000256" key="1">
    <source>
        <dbReference type="ARBA" id="ARBA00022527"/>
    </source>
</evidence>
<dbReference type="InterPro" id="IPR011009">
    <property type="entry name" value="Kinase-like_dom_sf"/>
</dbReference>
<keyword evidence="13" id="KW-1133">Transmembrane helix</keyword>
<dbReference type="EC" id="2.7.11.1" evidence="11"/>
<evidence type="ECO:0000256" key="5">
    <source>
        <dbReference type="ARBA" id="ARBA00022777"/>
    </source>
</evidence>
<dbReference type="SMART" id="SM00108">
    <property type="entry name" value="B_lectin"/>
    <property type="match status" value="1"/>
</dbReference>
<dbReference type="PROSITE" id="PS50948">
    <property type="entry name" value="PAN"/>
    <property type="match status" value="1"/>
</dbReference>
<evidence type="ECO:0000256" key="6">
    <source>
        <dbReference type="ARBA" id="ARBA00022840"/>
    </source>
</evidence>
<evidence type="ECO:0000256" key="9">
    <source>
        <dbReference type="ARBA" id="ARBA00047899"/>
    </source>
</evidence>
<dbReference type="Pfam" id="PF00954">
    <property type="entry name" value="S_locus_glycop"/>
    <property type="match status" value="1"/>
</dbReference>
<evidence type="ECO:0000256" key="8">
    <source>
        <dbReference type="ARBA" id="ARBA00023180"/>
    </source>
</evidence>
<dbReference type="EMBL" id="CM018047">
    <property type="protein sequence ID" value="KAA8524528.1"/>
    <property type="molecule type" value="Genomic_DNA"/>
</dbReference>
<dbReference type="OrthoDB" id="1741851at2759"/>
<dbReference type="InterPro" id="IPR000858">
    <property type="entry name" value="S_locus_glycoprot_dom"/>
</dbReference>
<keyword evidence="13" id="KW-0472">Membrane</keyword>
<dbReference type="PIRSF" id="PIRSF000641">
    <property type="entry name" value="SRK"/>
    <property type="match status" value="1"/>
</dbReference>
<keyword evidence="12" id="KW-0245">EGF-like domain</keyword>
<dbReference type="CDD" id="cd01098">
    <property type="entry name" value="PAN_AP_plant"/>
    <property type="match status" value="1"/>
</dbReference>
<comment type="similarity">
    <text evidence="11">Belongs to the protein kinase superfamily. Ser/Thr protein kinase family.</text>
</comment>
<keyword evidence="5 11" id="KW-0418">Kinase</keyword>
<evidence type="ECO:0000256" key="2">
    <source>
        <dbReference type="ARBA" id="ARBA00022679"/>
    </source>
</evidence>
<comment type="catalytic activity">
    <reaction evidence="9 11">
        <text>L-threonyl-[protein] + ATP = O-phospho-L-threonyl-[protein] + ADP + H(+)</text>
        <dbReference type="Rhea" id="RHEA:46608"/>
        <dbReference type="Rhea" id="RHEA-COMP:11060"/>
        <dbReference type="Rhea" id="RHEA-COMP:11605"/>
        <dbReference type="ChEBI" id="CHEBI:15378"/>
        <dbReference type="ChEBI" id="CHEBI:30013"/>
        <dbReference type="ChEBI" id="CHEBI:30616"/>
        <dbReference type="ChEBI" id="CHEBI:61977"/>
        <dbReference type="ChEBI" id="CHEBI:456216"/>
        <dbReference type="EC" id="2.7.11.1"/>
    </reaction>
</comment>
<accession>A0A5J5A3D8</accession>
<evidence type="ECO:0000256" key="13">
    <source>
        <dbReference type="SAM" id="Phobius"/>
    </source>
</evidence>
<dbReference type="InterPro" id="IPR024171">
    <property type="entry name" value="SRK-like_kinase"/>
</dbReference>
<dbReference type="InterPro" id="IPR001480">
    <property type="entry name" value="Bulb-type_lectin_dom"/>
</dbReference>
<feature type="domain" description="Apple" evidence="17">
    <location>
        <begin position="328"/>
        <end position="415"/>
    </location>
</feature>
<evidence type="ECO:0000313" key="18">
    <source>
        <dbReference type="EMBL" id="KAA8524528.1"/>
    </source>
</evidence>
<keyword evidence="3 14" id="KW-0732">Signal</keyword>
<keyword evidence="13" id="KW-0812">Transmembrane</keyword>
<dbReference type="GO" id="GO:0004674">
    <property type="term" value="F:protein serine/threonine kinase activity"/>
    <property type="evidence" value="ECO:0007669"/>
    <property type="project" value="UniProtKB-KW"/>
</dbReference>
<dbReference type="PANTHER" id="PTHR32444:SF235">
    <property type="entry name" value="OS01G0783900 PROTEIN"/>
    <property type="match status" value="1"/>
</dbReference>
<dbReference type="Gene3D" id="3.30.200.20">
    <property type="entry name" value="Phosphorylase Kinase, domain 1"/>
    <property type="match status" value="2"/>
</dbReference>
<organism evidence="18 19">
    <name type="scientific">Nyssa sinensis</name>
    <dbReference type="NCBI Taxonomy" id="561372"/>
    <lineage>
        <taxon>Eukaryota</taxon>
        <taxon>Viridiplantae</taxon>
        <taxon>Streptophyta</taxon>
        <taxon>Embryophyta</taxon>
        <taxon>Tracheophyta</taxon>
        <taxon>Spermatophyta</taxon>
        <taxon>Magnoliopsida</taxon>
        <taxon>eudicotyledons</taxon>
        <taxon>Gunneridae</taxon>
        <taxon>Pentapetalae</taxon>
        <taxon>asterids</taxon>
        <taxon>Cornales</taxon>
        <taxon>Nyssaceae</taxon>
        <taxon>Nyssa</taxon>
    </lineage>
</organism>
<evidence type="ECO:0000313" key="19">
    <source>
        <dbReference type="Proteomes" id="UP000325577"/>
    </source>
</evidence>
<dbReference type="Gene3D" id="2.90.10.10">
    <property type="entry name" value="Bulb-type lectin domain"/>
    <property type="match status" value="1"/>
</dbReference>
<dbReference type="InterPro" id="IPR036426">
    <property type="entry name" value="Bulb-type_lectin_dom_sf"/>
</dbReference>
<proteinExistence type="inferred from homology"/>
<dbReference type="SUPFAM" id="SSF56112">
    <property type="entry name" value="Protein kinase-like (PK-like)"/>
    <property type="match status" value="2"/>
</dbReference>
<dbReference type="CDD" id="cd00028">
    <property type="entry name" value="B_lectin"/>
    <property type="match status" value="1"/>
</dbReference>
<name>A0A5J5A3D8_9ASTE</name>
<reference evidence="18 19" key="1">
    <citation type="submission" date="2019-09" db="EMBL/GenBank/DDBJ databases">
        <title>A chromosome-level genome assembly of the Chinese tupelo Nyssa sinensis.</title>
        <authorList>
            <person name="Yang X."/>
            <person name="Kang M."/>
            <person name="Yang Y."/>
            <person name="Xiong H."/>
            <person name="Wang M."/>
            <person name="Zhang Z."/>
            <person name="Wang Z."/>
            <person name="Wu H."/>
            <person name="Ma T."/>
            <person name="Liu J."/>
            <person name="Xi Z."/>
        </authorList>
    </citation>
    <scope>NUCLEOTIDE SEQUENCE [LARGE SCALE GENOMIC DNA]</scope>
    <source>
        <strain evidence="18">J267</strain>
        <tissue evidence="18">Leaf</tissue>
    </source>
</reference>
<dbReference type="PROSITE" id="PS50927">
    <property type="entry name" value="BULB_LECTIN"/>
    <property type="match status" value="1"/>
</dbReference>
<comment type="catalytic activity">
    <reaction evidence="10 11">
        <text>L-seryl-[protein] + ATP = O-phospho-L-seryl-[protein] + ADP + H(+)</text>
        <dbReference type="Rhea" id="RHEA:17989"/>
        <dbReference type="Rhea" id="RHEA-COMP:9863"/>
        <dbReference type="Rhea" id="RHEA-COMP:11604"/>
        <dbReference type="ChEBI" id="CHEBI:15378"/>
        <dbReference type="ChEBI" id="CHEBI:29999"/>
        <dbReference type="ChEBI" id="CHEBI:30616"/>
        <dbReference type="ChEBI" id="CHEBI:83421"/>
        <dbReference type="ChEBI" id="CHEBI:456216"/>
        <dbReference type="EC" id="2.7.11.1"/>
    </reaction>
</comment>